<sequence>MPSAPPPASAAVTPLVTAAEMFPALERLILKAEREVLLAFRIFDARALLRSEEAEKLELKTWADLLHHTAARGVAIRLLMSDFDPVFAADLHRAAWRSAGQFATRLNGFPGAEIVCALHDCAPAPLWHRVFSAATRKRLDKLRQTPEEHLTGPQMRALSGDFCLRPVSLHQKFAVIDGTDAIIGGIDVDDRRWDDDDHDKRPEETWHDVSLQVSGPVTGPIRAHFADCWSRARATCGTVFSADATPVPQLAPTSAGVAPRLLRTLSTHAPGALRFGPKVETREIEQAHLDAFAAAEHSVYIETQFFRHIPLARTLARRAREIPDLNLVLVVPTEPERIIFGRDNGMDARHAQALQIRCLAILRRAFGDRMTVVSPAQPRPAPDGTPMPVAGAGIIYLHSKVTLVDDRIGIVGSANLNGRSLLWDTEAALEIRDPEAVRALRLRLSSKWLADAPGDPALAQTWTDAATAAAALPPEKRTTKVLPYPEERNRRFARYVPILPAAMF</sequence>
<feature type="domain" description="PLD phosphodiesterase" evidence="6">
    <location>
        <begin position="393"/>
        <end position="420"/>
    </location>
</feature>
<comment type="subcellular location">
    <subcellularLocation>
        <location evidence="2">Secreted</location>
    </subcellularLocation>
</comment>
<dbReference type="AlphaFoldDB" id="A0A916ZXE4"/>
<evidence type="ECO:0000256" key="5">
    <source>
        <dbReference type="ARBA" id="ARBA00029594"/>
    </source>
</evidence>
<dbReference type="SMART" id="SM00155">
    <property type="entry name" value="PLDc"/>
    <property type="match status" value="2"/>
</dbReference>
<dbReference type="PROSITE" id="PS50035">
    <property type="entry name" value="PLD"/>
    <property type="match status" value="2"/>
</dbReference>
<dbReference type="Gene3D" id="3.30.870.10">
    <property type="entry name" value="Endonuclease Chain A"/>
    <property type="match status" value="2"/>
</dbReference>
<organism evidence="7 8">
    <name type="scientific">Primorskyibacter flagellatus</name>
    <dbReference type="NCBI Taxonomy" id="1387277"/>
    <lineage>
        <taxon>Bacteria</taxon>
        <taxon>Pseudomonadati</taxon>
        <taxon>Pseudomonadota</taxon>
        <taxon>Alphaproteobacteria</taxon>
        <taxon>Rhodobacterales</taxon>
        <taxon>Roseobacteraceae</taxon>
        <taxon>Primorskyibacter</taxon>
    </lineage>
</organism>
<reference evidence="8" key="1">
    <citation type="journal article" date="2019" name="Int. J. Syst. Evol. Microbiol.">
        <title>The Global Catalogue of Microorganisms (GCM) 10K type strain sequencing project: providing services to taxonomists for standard genome sequencing and annotation.</title>
        <authorList>
            <consortium name="The Broad Institute Genomics Platform"/>
            <consortium name="The Broad Institute Genome Sequencing Center for Infectious Disease"/>
            <person name="Wu L."/>
            <person name="Ma J."/>
        </authorList>
    </citation>
    <scope>NUCLEOTIDE SEQUENCE [LARGE SCALE GENOMIC DNA]</scope>
    <source>
        <strain evidence="8">CGMCC 1.12664</strain>
    </source>
</reference>
<dbReference type="Pfam" id="PF13091">
    <property type="entry name" value="PLDc_2"/>
    <property type="match status" value="1"/>
</dbReference>
<evidence type="ECO:0000313" key="8">
    <source>
        <dbReference type="Proteomes" id="UP000612855"/>
    </source>
</evidence>
<dbReference type="InterPro" id="IPR001736">
    <property type="entry name" value="PLipase_D/transphosphatidylase"/>
</dbReference>
<keyword evidence="8" id="KW-1185">Reference proteome</keyword>
<dbReference type="SUPFAM" id="SSF56024">
    <property type="entry name" value="Phospholipase D/nuclease"/>
    <property type="match status" value="2"/>
</dbReference>
<dbReference type="GO" id="GO:0030572">
    <property type="term" value="F:phosphatidyltransferase activity"/>
    <property type="evidence" value="ECO:0007669"/>
    <property type="project" value="UniProtKB-ARBA"/>
</dbReference>
<protein>
    <recommendedName>
        <fullName evidence="3">Phospholipase D</fullName>
    </recommendedName>
    <alternativeName>
        <fullName evidence="5">Choline phosphatase</fullName>
    </alternativeName>
</protein>
<comment type="function">
    <text evidence="1">Could be a virulence factor.</text>
</comment>
<comment type="caution">
    <text evidence="7">The sequence shown here is derived from an EMBL/GenBank/DDBJ whole genome shotgun (WGS) entry which is preliminary data.</text>
</comment>
<name>A0A916ZXE4_9RHOB</name>
<keyword evidence="4" id="KW-0964">Secreted</keyword>
<dbReference type="GO" id="GO:0005576">
    <property type="term" value="C:extracellular region"/>
    <property type="evidence" value="ECO:0007669"/>
    <property type="project" value="UniProtKB-SubCell"/>
</dbReference>
<evidence type="ECO:0000256" key="4">
    <source>
        <dbReference type="ARBA" id="ARBA00022525"/>
    </source>
</evidence>
<evidence type="ECO:0000256" key="3">
    <source>
        <dbReference type="ARBA" id="ARBA00018392"/>
    </source>
</evidence>
<gene>
    <name evidence="7" type="ORF">GCM10011360_03300</name>
</gene>
<dbReference type="GO" id="GO:0032049">
    <property type="term" value="P:cardiolipin biosynthetic process"/>
    <property type="evidence" value="ECO:0007669"/>
    <property type="project" value="UniProtKB-ARBA"/>
</dbReference>
<proteinExistence type="predicted"/>
<evidence type="ECO:0000259" key="6">
    <source>
        <dbReference type="PROSITE" id="PS50035"/>
    </source>
</evidence>
<dbReference type="InterPro" id="IPR025202">
    <property type="entry name" value="PLD-like_dom"/>
</dbReference>
<dbReference type="CDD" id="cd09105">
    <property type="entry name" value="PLDc_vPLD1_2_like_2"/>
    <property type="match status" value="1"/>
</dbReference>
<feature type="domain" description="PLD phosphodiesterase" evidence="6">
    <location>
        <begin position="165"/>
        <end position="192"/>
    </location>
</feature>
<evidence type="ECO:0000256" key="2">
    <source>
        <dbReference type="ARBA" id="ARBA00004613"/>
    </source>
</evidence>
<dbReference type="PANTHER" id="PTHR21248">
    <property type="entry name" value="CARDIOLIPIN SYNTHASE"/>
    <property type="match status" value="1"/>
</dbReference>
<accession>A0A916ZXE4</accession>
<evidence type="ECO:0000313" key="7">
    <source>
        <dbReference type="EMBL" id="GGE17825.1"/>
    </source>
</evidence>
<dbReference type="Proteomes" id="UP000612855">
    <property type="component" value="Unassembled WGS sequence"/>
</dbReference>
<dbReference type="PANTHER" id="PTHR21248:SF22">
    <property type="entry name" value="PHOSPHOLIPASE D"/>
    <property type="match status" value="1"/>
</dbReference>
<evidence type="ECO:0000256" key="1">
    <source>
        <dbReference type="ARBA" id="ARBA00003145"/>
    </source>
</evidence>
<dbReference type="EMBL" id="BMFJ01000001">
    <property type="protein sequence ID" value="GGE17825.1"/>
    <property type="molecule type" value="Genomic_DNA"/>
</dbReference>